<dbReference type="Proteomes" id="UP000006727">
    <property type="component" value="Chromosome 17"/>
</dbReference>
<dbReference type="Gramene" id="Pp3c17_10050V3.2">
    <property type="protein sequence ID" value="Pp3c17_10050V3.2"/>
    <property type="gene ID" value="Pp3c17_10050"/>
</dbReference>
<organism evidence="1 2">
    <name type="scientific">Physcomitrium patens</name>
    <name type="common">Spreading-leaved earth moss</name>
    <name type="synonym">Physcomitrella patens</name>
    <dbReference type="NCBI Taxonomy" id="3218"/>
    <lineage>
        <taxon>Eukaryota</taxon>
        <taxon>Viridiplantae</taxon>
        <taxon>Streptophyta</taxon>
        <taxon>Embryophyta</taxon>
        <taxon>Bryophyta</taxon>
        <taxon>Bryophytina</taxon>
        <taxon>Bryopsida</taxon>
        <taxon>Funariidae</taxon>
        <taxon>Funariales</taxon>
        <taxon>Funariaceae</taxon>
        <taxon>Physcomitrium</taxon>
    </lineage>
</organism>
<keyword evidence="2" id="KW-1185">Reference proteome</keyword>
<dbReference type="AlphaFoldDB" id="A0A7I4BA35"/>
<proteinExistence type="predicted"/>
<reference evidence="1 2" key="1">
    <citation type="journal article" date="2008" name="Science">
        <title>The Physcomitrella genome reveals evolutionary insights into the conquest of land by plants.</title>
        <authorList>
            <person name="Rensing S."/>
            <person name="Lang D."/>
            <person name="Zimmer A."/>
            <person name="Terry A."/>
            <person name="Salamov A."/>
            <person name="Shapiro H."/>
            <person name="Nishiyama T."/>
            <person name="Perroud P.-F."/>
            <person name="Lindquist E."/>
            <person name="Kamisugi Y."/>
            <person name="Tanahashi T."/>
            <person name="Sakakibara K."/>
            <person name="Fujita T."/>
            <person name="Oishi K."/>
            <person name="Shin-I T."/>
            <person name="Kuroki Y."/>
            <person name="Toyoda A."/>
            <person name="Suzuki Y."/>
            <person name="Hashimoto A."/>
            <person name="Yamaguchi K."/>
            <person name="Sugano A."/>
            <person name="Kohara Y."/>
            <person name="Fujiyama A."/>
            <person name="Anterola A."/>
            <person name="Aoki S."/>
            <person name="Ashton N."/>
            <person name="Barbazuk W.B."/>
            <person name="Barker E."/>
            <person name="Bennetzen J."/>
            <person name="Bezanilla M."/>
            <person name="Blankenship R."/>
            <person name="Cho S.H."/>
            <person name="Dutcher S."/>
            <person name="Estelle M."/>
            <person name="Fawcett J.A."/>
            <person name="Gundlach H."/>
            <person name="Hanada K."/>
            <person name="Heyl A."/>
            <person name="Hicks K.A."/>
            <person name="Hugh J."/>
            <person name="Lohr M."/>
            <person name="Mayer K."/>
            <person name="Melkozernov A."/>
            <person name="Murata T."/>
            <person name="Nelson D."/>
            <person name="Pils B."/>
            <person name="Prigge M."/>
            <person name="Reiss B."/>
            <person name="Renner T."/>
            <person name="Rombauts S."/>
            <person name="Rushton P."/>
            <person name="Sanderfoot A."/>
            <person name="Schween G."/>
            <person name="Shiu S.-H."/>
            <person name="Stueber K."/>
            <person name="Theodoulou F.L."/>
            <person name="Tu H."/>
            <person name="Van de Peer Y."/>
            <person name="Verrier P.J."/>
            <person name="Waters E."/>
            <person name="Wood A."/>
            <person name="Yang L."/>
            <person name="Cove D."/>
            <person name="Cuming A."/>
            <person name="Hasebe M."/>
            <person name="Lucas S."/>
            <person name="Mishler D.B."/>
            <person name="Reski R."/>
            <person name="Grigoriev I."/>
            <person name="Quatrano R.S."/>
            <person name="Boore J.L."/>
        </authorList>
    </citation>
    <scope>NUCLEOTIDE SEQUENCE [LARGE SCALE GENOMIC DNA]</scope>
    <source>
        <strain evidence="1 2">cv. Gransden 2004</strain>
    </source>
</reference>
<evidence type="ECO:0000313" key="1">
    <source>
        <dbReference type="EnsemblPlants" id="Pp3c17_10050V3.2"/>
    </source>
</evidence>
<dbReference type="InParanoid" id="A0A7I4BA35"/>
<reference evidence="1 2" key="2">
    <citation type="journal article" date="2018" name="Plant J.">
        <title>The Physcomitrella patens chromosome-scale assembly reveals moss genome structure and evolution.</title>
        <authorList>
            <person name="Lang D."/>
            <person name="Ullrich K.K."/>
            <person name="Murat F."/>
            <person name="Fuchs J."/>
            <person name="Jenkins J."/>
            <person name="Haas F.B."/>
            <person name="Piednoel M."/>
            <person name="Gundlach H."/>
            <person name="Van Bel M."/>
            <person name="Meyberg R."/>
            <person name="Vives C."/>
            <person name="Morata J."/>
            <person name="Symeonidi A."/>
            <person name="Hiss M."/>
            <person name="Muchero W."/>
            <person name="Kamisugi Y."/>
            <person name="Saleh O."/>
            <person name="Blanc G."/>
            <person name="Decker E.L."/>
            <person name="van Gessel N."/>
            <person name="Grimwood J."/>
            <person name="Hayes R.D."/>
            <person name="Graham S.W."/>
            <person name="Gunter L.E."/>
            <person name="McDaniel S.F."/>
            <person name="Hoernstein S.N.W."/>
            <person name="Larsson A."/>
            <person name="Li F.W."/>
            <person name="Perroud P.F."/>
            <person name="Phillips J."/>
            <person name="Ranjan P."/>
            <person name="Rokshar D.S."/>
            <person name="Rothfels C.J."/>
            <person name="Schneider L."/>
            <person name="Shu S."/>
            <person name="Stevenson D.W."/>
            <person name="Thummler F."/>
            <person name="Tillich M."/>
            <person name="Villarreal Aguilar J.C."/>
            <person name="Widiez T."/>
            <person name="Wong G.K."/>
            <person name="Wymore A."/>
            <person name="Zhang Y."/>
            <person name="Zimmer A.D."/>
            <person name="Quatrano R.S."/>
            <person name="Mayer K.F.X."/>
            <person name="Goodstein D."/>
            <person name="Casacuberta J.M."/>
            <person name="Vandepoele K."/>
            <person name="Reski R."/>
            <person name="Cuming A.C."/>
            <person name="Tuskan G.A."/>
            <person name="Maumus F."/>
            <person name="Salse J."/>
            <person name="Schmutz J."/>
            <person name="Rensing S.A."/>
        </authorList>
    </citation>
    <scope>NUCLEOTIDE SEQUENCE [LARGE SCALE GENOMIC DNA]</scope>
    <source>
        <strain evidence="1 2">cv. Gransden 2004</strain>
    </source>
</reference>
<evidence type="ECO:0000313" key="2">
    <source>
        <dbReference type="Proteomes" id="UP000006727"/>
    </source>
</evidence>
<protein>
    <submittedName>
        <fullName evidence="1">Uncharacterized protein</fullName>
    </submittedName>
</protein>
<accession>A0A7I4BA35</accession>
<sequence length="38" mass="4134">MFLLPMLKAFCCSTCCLQSHLHLHWTLEAGASEGLVAA</sequence>
<dbReference type="EnsemblPlants" id="Pp3c17_10050V3.2">
    <property type="protein sequence ID" value="Pp3c17_10050V3.2"/>
    <property type="gene ID" value="Pp3c17_10050"/>
</dbReference>
<name>A0A7I4BA35_PHYPA</name>
<reference evidence="1" key="3">
    <citation type="submission" date="2020-12" db="UniProtKB">
        <authorList>
            <consortium name="EnsemblPlants"/>
        </authorList>
    </citation>
    <scope>IDENTIFICATION</scope>
</reference>
<dbReference type="EMBL" id="ABEU02000017">
    <property type="status" value="NOT_ANNOTATED_CDS"/>
    <property type="molecule type" value="Genomic_DNA"/>
</dbReference>